<dbReference type="AlphaFoldDB" id="A0A0R3PDP6"/>
<sequence length="71" mass="8183">MKTTNTDDSIVWIRSVFPCFVWLHDFDLCETYRESCSQEQPMEQIKPVVGAEIGDSRDDNHSAMIQVTCDI</sequence>
<name>A0A0R3PDP6_ANGCS</name>
<dbReference type="WBParaSite" id="ACOC_0000209201-mRNA-1">
    <property type="protein sequence ID" value="ACOC_0000209201-mRNA-1"/>
    <property type="gene ID" value="ACOC_0000209201"/>
</dbReference>
<keyword evidence="2" id="KW-1185">Reference proteome</keyword>
<proteinExistence type="predicted"/>
<organism evidence="3">
    <name type="scientific">Angiostrongylus costaricensis</name>
    <name type="common">Nematode worm</name>
    <dbReference type="NCBI Taxonomy" id="334426"/>
    <lineage>
        <taxon>Eukaryota</taxon>
        <taxon>Metazoa</taxon>
        <taxon>Ecdysozoa</taxon>
        <taxon>Nematoda</taxon>
        <taxon>Chromadorea</taxon>
        <taxon>Rhabditida</taxon>
        <taxon>Rhabditina</taxon>
        <taxon>Rhabditomorpha</taxon>
        <taxon>Strongyloidea</taxon>
        <taxon>Metastrongylidae</taxon>
        <taxon>Angiostrongylus</taxon>
    </lineage>
</organism>
<dbReference type="EMBL" id="UYYA01000376">
    <property type="protein sequence ID" value="VDM53678.1"/>
    <property type="molecule type" value="Genomic_DNA"/>
</dbReference>
<reference evidence="1 2" key="2">
    <citation type="submission" date="2018-11" db="EMBL/GenBank/DDBJ databases">
        <authorList>
            <consortium name="Pathogen Informatics"/>
        </authorList>
    </citation>
    <scope>NUCLEOTIDE SEQUENCE [LARGE SCALE GENOMIC DNA]</scope>
    <source>
        <strain evidence="1 2">Costa Rica</strain>
    </source>
</reference>
<gene>
    <name evidence="1" type="ORF">ACOC_LOCUS2093</name>
</gene>
<accession>A0A0R3PDP6</accession>
<protein>
    <submittedName>
        <fullName evidence="1 3">Uncharacterized protein</fullName>
    </submittedName>
</protein>
<evidence type="ECO:0000313" key="1">
    <source>
        <dbReference type="EMBL" id="VDM53678.1"/>
    </source>
</evidence>
<evidence type="ECO:0000313" key="2">
    <source>
        <dbReference type="Proteomes" id="UP000267027"/>
    </source>
</evidence>
<dbReference type="OrthoDB" id="5852836at2759"/>
<reference evidence="3" key="1">
    <citation type="submission" date="2017-02" db="UniProtKB">
        <authorList>
            <consortium name="WormBaseParasite"/>
        </authorList>
    </citation>
    <scope>IDENTIFICATION</scope>
</reference>
<dbReference type="Proteomes" id="UP000267027">
    <property type="component" value="Unassembled WGS sequence"/>
</dbReference>
<evidence type="ECO:0000313" key="3">
    <source>
        <dbReference type="WBParaSite" id="ACOC_0000209201-mRNA-1"/>
    </source>
</evidence>